<comment type="caution">
    <text evidence="2">The sequence shown here is derived from an EMBL/GenBank/DDBJ whole genome shotgun (WGS) entry which is preliminary data.</text>
</comment>
<feature type="chain" id="PRO_5019077670" description="Major fimbrial subunit protein N-terminal domain-containing protein" evidence="1">
    <location>
        <begin position="21"/>
        <end position="377"/>
    </location>
</feature>
<dbReference type="AlphaFoldDB" id="A0A412YHR1"/>
<gene>
    <name evidence="2" type="ORF">DWW09_05620</name>
</gene>
<dbReference type="Proteomes" id="UP000284366">
    <property type="component" value="Unassembled WGS sequence"/>
</dbReference>
<evidence type="ECO:0000313" key="2">
    <source>
        <dbReference type="EMBL" id="RGV56949.1"/>
    </source>
</evidence>
<feature type="signal peptide" evidence="1">
    <location>
        <begin position="1"/>
        <end position="20"/>
    </location>
</feature>
<proteinExistence type="predicted"/>
<evidence type="ECO:0000313" key="3">
    <source>
        <dbReference type="Proteomes" id="UP000284366"/>
    </source>
</evidence>
<keyword evidence="1" id="KW-0732">Signal</keyword>
<organism evidence="2 3">
    <name type="scientific">Bacteroides clarus</name>
    <dbReference type="NCBI Taxonomy" id="626929"/>
    <lineage>
        <taxon>Bacteria</taxon>
        <taxon>Pseudomonadati</taxon>
        <taxon>Bacteroidota</taxon>
        <taxon>Bacteroidia</taxon>
        <taxon>Bacteroidales</taxon>
        <taxon>Bacteroidaceae</taxon>
        <taxon>Bacteroides</taxon>
    </lineage>
</organism>
<accession>A0A412YHR1</accession>
<sequence length="377" mass="39567">MKLNNWILMAAMTMGLVACNNDDAPESTLPEGKGKTVTVTIKGNKVDSRAANDGNAFTTETKATLTSATIFFLTDAATTGTVCDYRDLAVTESPQQLHNVNPAAKAAYVVGNIDLSGKHFNTLADLLNLPADLSDYTTLASVPVTSGATATALTEGGNHDAAATDHTNGKMYTVAFTVNPILSRIEIGGTVTLTMGDNANQFTFSSLKPTHVGLNKVAPSFTLAGAPSGAPLEAGDNAKGYPGDLATAESWMFDVLNPEEMITDATTAVPFSLPVHGYNLAAGSQPIVMLAFDSKKADDAVTIPPVPRAYLKIINFTDQATDANKKVLAAGKIYKIENLTIKNGELTNLDNTVICVEATVTVGNWGVDTITTPEYGK</sequence>
<name>A0A412YHR1_9BACE</name>
<dbReference type="PROSITE" id="PS51257">
    <property type="entry name" value="PROKAR_LIPOPROTEIN"/>
    <property type="match status" value="1"/>
</dbReference>
<protein>
    <recommendedName>
        <fullName evidence="4">Major fimbrial subunit protein N-terminal domain-containing protein</fullName>
    </recommendedName>
</protein>
<evidence type="ECO:0008006" key="4">
    <source>
        <dbReference type="Google" id="ProtNLM"/>
    </source>
</evidence>
<evidence type="ECO:0000256" key="1">
    <source>
        <dbReference type="SAM" id="SignalP"/>
    </source>
</evidence>
<dbReference type="RefSeq" id="WP_147346555.1">
    <property type="nucleotide sequence ID" value="NZ_JAQCUW010000001.1"/>
</dbReference>
<reference evidence="2 3" key="1">
    <citation type="submission" date="2018-08" db="EMBL/GenBank/DDBJ databases">
        <title>A genome reference for cultivated species of the human gut microbiota.</title>
        <authorList>
            <person name="Zou Y."/>
            <person name="Xue W."/>
            <person name="Luo G."/>
        </authorList>
    </citation>
    <scope>NUCLEOTIDE SEQUENCE [LARGE SCALE GENOMIC DNA]</scope>
    <source>
        <strain evidence="2 3">AF14-27</strain>
    </source>
</reference>
<dbReference type="EMBL" id="QRZG01000006">
    <property type="protein sequence ID" value="RGV56949.1"/>
    <property type="molecule type" value="Genomic_DNA"/>
</dbReference>